<dbReference type="KEGG" id="sace:GIY23_22205"/>
<dbReference type="InterPro" id="IPR047057">
    <property type="entry name" value="MerR_fam"/>
</dbReference>
<feature type="coiled-coil region" evidence="5">
    <location>
        <begin position="69"/>
        <end position="103"/>
    </location>
</feature>
<dbReference type="InterPro" id="IPR036244">
    <property type="entry name" value="TipA-like_antibiotic-bd"/>
</dbReference>
<dbReference type="RefSeq" id="WP_154078425.1">
    <property type="nucleotide sequence ID" value="NZ_CP045929.1"/>
</dbReference>
<sequence length="247" mass="28072">MEFSIQELAKAAGTTSRTLRHYDAKGLLAPSRTGGNGYRYYDQDGLVRLQRILLLRELGLGLAAIADVLDGQQNTAGALRTHLELLEQEQQRIGRQIESVRTTLRATEEGGSLMPHEALDGFDHTRFEQEVTERWGREAYEKGDRWWRSLNDTEKRDFQQQHLDIARDYAQALRDGEPADGEHALSIAARHREWLEITVAVTKDYFVGLGEMYVADSRFTDVYDQHGAGTAEFVRDAMRAYADRNLA</sequence>
<proteinExistence type="predicted"/>
<reference evidence="8" key="1">
    <citation type="submission" date="2019-11" db="EMBL/GenBank/DDBJ databases">
        <title>The complete genome sequence of Saccharopolyspora sp. E2A.</title>
        <authorList>
            <person name="Zhang G."/>
        </authorList>
    </citation>
    <scope>NUCLEOTIDE SEQUENCE [LARGE SCALE GENOMIC DNA]</scope>
    <source>
        <strain evidence="8">E2A</strain>
    </source>
</reference>
<keyword evidence="8" id="KW-1185">Reference proteome</keyword>
<organism evidence="7 8">
    <name type="scientific">Allosaccharopolyspora coralli</name>
    <dbReference type="NCBI Taxonomy" id="2665642"/>
    <lineage>
        <taxon>Bacteria</taxon>
        <taxon>Bacillati</taxon>
        <taxon>Actinomycetota</taxon>
        <taxon>Actinomycetes</taxon>
        <taxon>Pseudonocardiales</taxon>
        <taxon>Pseudonocardiaceae</taxon>
        <taxon>Allosaccharopolyspora</taxon>
    </lineage>
</organism>
<dbReference type="Pfam" id="PF13411">
    <property type="entry name" value="MerR_1"/>
    <property type="match status" value="1"/>
</dbReference>
<dbReference type="Gene3D" id="1.10.490.50">
    <property type="entry name" value="Antibiotic binding domain of TipA-like multidrug resistance regulators"/>
    <property type="match status" value="1"/>
</dbReference>
<feature type="domain" description="HTH merR-type" evidence="6">
    <location>
        <begin position="1"/>
        <end position="71"/>
    </location>
</feature>
<dbReference type="SMART" id="SM00422">
    <property type="entry name" value="HTH_MERR"/>
    <property type="match status" value="1"/>
</dbReference>
<dbReference type="CDD" id="cd01106">
    <property type="entry name" value="HTH_TipAL-Mta"/>
    <property type="match status" value="1"/>
</dbReference>
<evidence type="ECO:0000256" key="5">
    <source>
        <dbReference type="SAM" id="Coils"/>
    </source>
</evidence>
<dbReference type="InterPro" id="IPR012925">
    <property type="entry name" value="TipAS_dom"/>
</dbReference>
<dbReference type="PRINTS" id="PR00040">
    <property type="entry name" value="HTHMERR"/>
</dbReference>
<evidence type="ECO:0000259" key="6">
    <source>
        <dbReference type="PROSITE" id="PS50937"/>
    </source>
</evidence>
<evidence type="ECO:0000313" key="7">
    <source>
        <dbReference type="EMBL" id="QGK71857.1"/>
    </source>
</evidence>
<dbReference type="SUPFAM" id="SSF89082">
    <property type="entry name" value="Antibiotic binding domain of TipA-like multidrug resistance regulators"/>
    <property type="match status" value="1"/>
</dbReference>
<name>A0A5Q3QM14_9PSEU</name>
<accession>A0A5Q3QM14</accession>
<evidence type="ECO:0000256" key="3">
    <source>
        <dbReference type="ARBA" id="ARBA00023125"/>
    </source>
</evidence>
<keyword evidence="2" id="KW-0805">Transcription regulation</keyword>
<evidence type="ECO:0000256" key="1">
    <source>
        <dbReference type="ARBA" id="ARBA00022491"/>
    </source>
</evidence>
<evidence type="ECO:0000256" key="4">
    <source>
        <dbReference type="ARBA" id="ARBA00023163"/>
    </source>
</evidence>
<evidence type="ECO:0000313" key="8">
    <source>
        <dbReference type="Proteomes" id="UP000371041"/>
    </source>
</evidence>
<dbReference type="GO" id="GO:0003677">
    <property type="term" value="F:DNA binding"/>
    <property type="evidence" value="ECO:0007669"/>
    <property type="project" value="UniProtKB-KW"/>
</dbReference>
<protein>
    <submittedName>
        <fullName evidence="7">MerR family transcriptional regulator</fullName>
    </submittedName>
</protein>
<dbReference type="AlphaFoldDB" id="A0A5Q3QM14"/>
<keyword evidence="4" id="KW-0804">Transcription</keyword>
<dbReference type="Pfam" id="PF07739">
    <property type="entry name" value="TipAS"/>
    <property type="match status" value="1"/>
</dbReference>
<keyword evidence="5" id="KW-0175">Coiled coil</keyword>
<dbReference type="PANTHER" id="PTHR30204:SF69">
    <property type="entry name" value="MERR-FAMILY TRANSCRIPTIONAL REGULATOR"/>
    <property type="match status" value="1"/>
</dbReference>
<keyword evidence="3" id="KW-0238">DNA-binding</keyword>
<dbReference type="PROSITE" id="PS50937">
    <property type="entry name" value="HTH_MERR_2"/>
    <property type="match status" value="1"/>
</dbReference>
<evidence type="ECO:0000256" key="2">
    <source>
        <dbReference type="ARBA" id="ARBA00023015"/>
    </source>
</evidence>
<gene>
    <name evidence="7" type="ORF">GIY23_22205</name>
</gene>
<dbReference type="EMBL" id="CP045929">
    <property type="protein sequence ID" value="QGK71857.1"/>
    <property type="molecule type" value="Genomic_DNA"/>
</dbReference>
<dbReference type="PANTHER" id="PTHR30204">
    <property type="entry name" value="REDOX-CYCLING DRUG-SENSING TRANSCRIPTIONAL ACTIVATOR SOXR"/>
    <property type="match status" value="1"/>
</dbReference>
<dbReference type="SUPFAM" id="SSF46955">
    <property type="entry name" value="Putative DNA-binding domain"/>
    <property type="match status" value="1"/>
</dbReference>
<keyword evidence="1" id="KW-0678">Repressor</keyword>
<dbReference type="Proteomes" id="UP000371041">
    <property type="component" value="Chromosome"/>
</dbReference>
<dbReference type="InterPro" id="IPR009061">
    <property type="entry name" value="DNA-bd_dom_put_sf"/>
</dbReference>
<dbReference type="GO" id="GO:0003700">
    <property type="term" value="F:DNA-binding transcription factor activity"/>
    <property type="evidence" value="ECO:0007669"/>
    <property type="project" value="InterPro"/>
</dbReference>
<dbReference type="InterPro" id="IPR000551">
    <property type="entry name" value="MerR-type_HTH_dom"/>
</dbReference>
<dbReference type="Gene3D" id="1.10.1660.10">
    <property type="match status" value="1"/>
</dbReference>